<sequence>MRVSYGKARRRKKKRLFKEARGNFGGRSKLWRTVQETVLRSRAYAYRDRRVRKRDFRALWITRITAAVSARGLRYSQFIYGLKLAQIELNRKMLSEIAIHDPEVFDEIVSVVKEAIEKQTSAAAAG</sequence>
<organism evidence="9 10">
    <name type="scientific">Thalassoglobus neptunius</name>
    <dbReference type="NCBI Taxonomy" id="1938619"/>
    <lineage>
        <taxon>Bacteria</taxon>
        <taxon>Pseudomonadati</taxon>
        <taxon>Planctomycetota</taxon>
        <taxon>Planctomycetia</taxon>
        <taxon>Planctomycetales</taxon>
        <taxon>Planctomycetaceae</taxon>
        <taxon>Thalassoglobus</taxon>
    </lineage>
</organism>
<accession>A0A5C5X5I0</accession>
<evidence type="ECO:0000313" key="10">
    <source>
        <dbReference type="Proteomes" id="UP000317243"/>
    </source>
</evidence>
<evidence type="ECO:0000256" key="8">
    <source>
        <dbReference type="RuleBase" id="RU000560"/>
    </source>
</evidence>
<dbReference type="EMBL" id="SIHI01000001">
    <property type="protein sequence ID" value="TWT57475.1"/>
    <property type="molecule type" value="Genomic_DNA"/>
</dbReference>
<evidence type="ECO:0000256" key="3">
    <source>
        <dbReference type="ARBA" id="ARBA00022884"/>
    </source>
</evidence>
<comment type="function">
    <text evidence="7 8">Binds directly to 23S ribosomal RNA and is necessary for the in vitro assembly process of the 50S ribosomal subunit. It is not involved in the protein synthesizing functions of that subunit.</text>
</comment>
<dbReference type="InterPro" id="IPR005813">
    <property type="entry name" value="Ribosomal_bL20"/>
</dbReference>
<evidence type="ECO:0000256" key="1">
    <source>
        <dbReference type="ARBA" id="ARBA00007698"/>
    </source>
</evidence>
<keyword evidence="10" id="KW-1185">Reference proteome</keyword>
<gene>
    <name evidence="7 9" type="primary">rplT</name>
    <name evidence="9" type="ORF">KOR42_08360</name>
</gene>
<dbReference type="PRINTS" id="PR00062">
    <property type="entry name" value="RIBOSOMALL20"/>
</dbReference>
<keyword evidence="3 7" id="KW-0694">RNA-binding</keyword>
<dbReference type="RefSeq" id="WP_146507306.1">
    <property type="nucleotide sequence ID" value="NZ_SIHI01000001.1"/>
</dbReference>
<dbReference type="OrthoDB" id="9808966at2"/>
<dbReference type="Gene3D" id="6.10.160.10">
    <property type="match status" value="1"/>
</dbReference>
<evidence type="ECO:0000313" key="9">
    <source>
        <dbReference type="EMBL" id="TWT57475.1"/>
    </source>
</evidence>
<dbReference type="HAMAP" id="MF_00382">
    <property type="entry name" value="Ribosomal_bL20"/>
    <property type="match status" value="1"/>
</dbReference>
<evidence type="ECO:0000256" key="5">
    <source>
        <dbReference type="ARBA" id="ARBA00023274"/>
    </source>
</evidence>
<protein>
    <recommendedName>
        <fullName evidence="6 7">Large ribosomal subunit protein bL20</fullName>
    </recommendedName>
</protein>
<dbReference type="GO" id="GO:0005840">
    <property type="term" value="C:ribosome"/>
    <property type="evidence" value="ECO:0007669"/>
    <property type="project" value="UniProtKB-KW"/>
</dbReference>
<keyword evidence="2 7" id="KW-0699">rRNA-binding</keyword>
<dbReference type="Pfam" id="PF00453">
    <property type="entry name" value="Ribosomal_L20"/>
    <property type="match status" value="1"/>
</dbReference>
<reference evidence="9 10" key="1">
    <citation type="submission" date="2019-02" db="EMBL/GenBank/DDBJ databases">
        <title>Deep-cultivation of Planctomycetes and their phenomic and genomic characterization uncovers novel biology.</title>
        <authorList>
            <person name="Wiegand S."/>
            <person name="Jogler M."/>
            <person name="Boedeker C."/>
            <person name="Pinto D."/>
            <person name="Vollmers J."/>
            <person name="Rivas-Marin E."/>
            <person name="Kohn T."/>
            <person name="Peeters S.H."/>
            <person name="Heuer A."/>
            <person name="Rast P."/>
            <person name="Oberbeckmann S."/>
            <person name="Bunk B."/>
            <person name="Jeske O."/>
            <person name="Meyerdierks A."/>
            <person name="Storesund J.E."/>
            <person name="Kallscheuer N."/>
            <person name="Luecker S."/>
            <person name="Lage O.M."/>
            <person name="Pohl T."/>
            <person name="Merkel B.J."/>
            <person name="Hornburger P."/>
            <person name="Mueller R.-W."/>
            <person name="Bruemmer F."/>
            <person name="Labrenz M."/>
            <person name="Spormann A.M."/>
            <person name="Op Den Camp H."/>
            <person name="Overmann J."/>
            <person name="Amann R."/>
            <person name="Jetten M.S.M."/>
            <person name="Mascher T."/>
            <person name="Medema M.H."/>
            <person name="Devos D.P."/>
            <person name="Kaster A.-K."/>
            <person name="Ovreas L."/>
            <person name="Rohde M."/>
            <person name="Galperin M.Y."/>
            <person name="Jogler C."/>
        </authorList>
    </citation>
    <scope>NUCLEOTIDE SEQUENCE [LARGE SCALE GENOMIC DNA]</scope>
    <source>
        <strain evidence="9 10">KOR42</strain>
    </source>
</reference>
<keyword evidence="5 7" id="KW-0687">Ribonucleoprotein</keyword>
<evidence type="ECO:0000256" key="7">
    <source>
        <dbReference type="HAMAP-Rule" id="MF_00382"/>
    </source>
</evidence>
<dbReference type="InterPro" id="IPR035566">
    <property type="entry name" value="Ribosomal_protein_bL20_C"/>
</dbReference>
<dbReference type="GO" id="GO:0006412">
    <property type="term" value="P:translation"/>
    <property type="evidence" value="ECO:0007669"/>
    <property type="project" value="InterPro"/>
</dbReference>
<dbReference type="NCBIfam" id="TIGR01032">
    <property type="entry name" value="rplT_bact"/>
    <property type="match status" value="1"/>
</dbReference>
<proteinExistence type="inferred from homology"/>
<evidence type="ECO:0000256" key="2">
    <source>
        <dbReference type="ARBA" id="ARBA00022730"/>
    </source>
</evidence>
<dbReference type="Proteomes" id="UP000317243">
    <property type="component" value="Unassembled WGS sequence"/>
</dbReference>
<keyword evidence="4 7" id="KW-0689">Ribosomal protein</keyword>
<comment type="similarity">
    <text evidence="1 7 8">Belongs to the bacterial ribosomal protein bL20 family.</text>
</comment>
<dbReference type="SUPFAM" id="SSF74731">
    <property type="entry name" value="Ribosomal protein L20"/>
    <property type="match status" value="1"/>
</dbReference>
<evidence type="ECO:0000256" key="6">
    <source>
        <dbReference type="ARBA" id="ARBA00035172"/>
    </source>
</evidence>
<dbReference type="CDD" id="cd07026">
    <property type="entry name" value="Ribosomal_L20"/>
    <property type="match status" value="1"/>
</dbReference>
<dbReference type="FunFam" id="1.10.1900.20:FF:000001">
    <property type="entry name" value="50S ribosomal protein L20"/>
    <property type="match status" value="1"/>
</dbReference>
<dbReference type="GO" id="GO:0003735">
    <property type="term" value="F:structural constituent of ribosome"/>
    <property type="evidence" value="ECO:0007669"/>
    <property type="project" value="InterPro"/>
</dbReference>
<dbReference type="GO" id="GO:0000027">
    <property type="term" value="P:ribosomal large subunit assembly"/>
    <property type="evidence" value="ECO:0007669"/>
    <property type="project" value="UniProtKB-UniRule"/>
</dbReference>
<dbReference type="Gene3D" id="1.10.1900.20">
    <property type="entry name" value="Ribosomal protein L20"/>
    <property type="match status" value="1"/>
</dbReference>
<dbReference type="GO" id="GO:1990904">
    <property type="term" value="C:ribonucleoprotein complex"/>
    <property type="evidence" value="ECO:0007669"/>
    <property type="project" value="UniProtKB-KW"/>
</dbReference>
<comment type="caution">
    <text evidence="9">The sequence shown here is derived from an EMBL/GenBank/DDBJ whole genome shotgun (WGS) entry which is preliminary data.</text>
</comment>
<dbReference type="GO" id="GO:0019843">
    <property type="term" value="F:rRNA binding"/>
    <property type="evidence" value="ECO:0007669"/>
    <property type="project" value="UniProtKB-UniRule"/>
</dbReference>
<evidence type="ECO:0000256" key="4">
    <source>
        <dbReference type="ARBA" id="ARBA00022980"/>
    </source>
</evidence>
<name>A0A5C5X5I0_9PLAN</name>
<dbReference type="PANTHER" id="PTHR10986">
    <property type="entry name" value="39S RIBOSOMAL PROTEIN L20"/>
    <property type="match status" value="1"/>
</dbReference>
<dbReference type="AlphaFoldDB" id="A0A5C5X5I0"/>